<dbReference type="SUPFAM" id="SSF55186">
    <property type="entry name" value="ThrRS/AlaRS common domain"/>
    <property type="match status" value="1"/>
</dbReference>
<evidence type="ECO:0000256" key="5">
    <source>
        <dbReference type="SAM" id="Coils"/>
    </source>
</evidence>
<dbReference type="Pfam" id="PF01411">
    <property type="entry name" value="tRNA-synt_2c"/>
    <property type="match status" value="1"/>
</dbReference>
<comment type="cofactor">
    <cofactor evidence="1">
        <name>Zn(2+)</name>
        <dbReference type="ChEBI" id="CHEBI:29105"/>
    </cofactor>
</comment>
<dbReference type="PROSITE" id="PS50860">
    <property type="entry name" value="AA_TRNA_LIGASE_II_ALA"/>
    <property type="match status" value="1"/>
</dbReference>
<dbReference type="InterPro" id="IPR009000">
    <property type="entry name" value="Transl_B-barrel_sf"/>
</dbReference>
<keyword evidence="4" id="KW-0862">Zinc</keyword>
<dbReference type="Gene3D" id="3.30.980.10">
    <property type="entry name" value="Threonyl-trna Synthetase, Chain A, domain 2"/>
    <property type="match status" value="1"/>
</dbReference>
<comment type="caution">
    <text evidence="7">The sequence shown here is derived from an EMBL/GenBank/DDBJ whole genome shotgun (WGS) entry which is preliminary data.</text>
</comment>
<dbReference type="Pfam" id="PF07973">
    <property type="entry name" value="tRNA_SAD"/>
    <property type="match status" value="1"/>
</dbReference>
<evidence type="ECO:0000256" key="2">
    <source>
        <dbReference type="ARBA" id="ARBA00004496"/>
    </source>
</evidence>
<feature type="domain" description="Alanyl-transfer RNA synthetases family profile" evidence="6">
    <location>
        <begin position="1"/>
        <end position="235"/>
    </location>
</feature>
<dbReference type="InterPro" id="IPR018164">
    <property type="entry name" value="Ala-tRNA-synth_IIc_N"/>
</dbReference>
<dbReference type="InterPro" id="IPR018165">
    <property type="entry name" value="Ala-tRNA-synth_IIc_core"/>
</dbReference>
<organism evidence="7 8">
    <name type="scientific">Niallia hominis</name>
    <dbReference type="NCBI Taxonomy" id="3133173"/>
    <lineage>
        <taxon>Bacteria</taxon>
        <taxon>Bacillati</taxon>
        <taxon>Bacillota</taxon>
        <taxon>Bacilli</taxon>
        <taxon>Bacillales</taxon>
        <taxon>Bacillaceae</taxon>
        <taxon>Niallia</taxon>
    </lineage>
</organism>
<dbReference type="InterPro" id="IPR012947">
    <property type="entry name" value="tRNA_SAD"/>
</dbReference>
<gene>
    <name evidence="7" type="ORF">WMO63_07200</name>
</gene>
<evidence type="ECO:0000313" key="8">
    <source>
        <dbReference type="Proteomes" id="UP001465426"/>
    </source>
</evidence>
<evidence type="ECO:0000256" key="4">
    <source>
        <dbReference type="ARBA" id="ARBA00022833"/>
    </source>
</evidence>
<reference evidence="7 8" key="1">
    <citation type="submission" date="2024-03" db="EMBL/GenBank/DDBJ databases">
        <title>Human intestinal bacterial collection.</title>
        <authorList>
            <person name="Pauvert C."/>
            <person name="Hitch T.C.A."/>
            <person name="Clavel T."/>
        </authorList>
    </citation>
    <scope>NUCLEOTIDE SEQUENCE [LARGE SCALE GENOMIC DNA]</scope>
    <source>
        <strain evidence="7 8">CLA-SR-H024</strain>
    </source>
</reference>
<protein>
    <submittedName>
        <fullName evidence="7">DHHA1 domain-containing protein</fullName>
    </submittedName>
</protein>
<dbReference type="Pfam" id="PF02272">
    <property type="entry name" value="DHHA1"/>
    <property type="match status" value="1"/>
</dbReference>
<dbReference type="PANTHER" id="PTHR43462">
    <property type="entry name" value="ALANYL-TRNA EDITING PROTEIN"/>
    <property type="match status" value="1"/>
</dbReference>
<feature type="coiled-coil region" evidence="5">
    <location>
        <begin position="244"/>
        <end position="285"/>
    </location>
</feature>
<dbReference type="InterPro" id="IPR003156">
    <property type="entry name" value="DHHA1_dom"/>
</dbReference>
<accession>A0ABV1EWJ5</accession>
<keyword evidence="8" id="KW-1185">Reference proteome</keyword>
<dbReference type="SMART" id="SM00863">
    <property type="entry name" value="tRNA_SAD"/>
    <property type="match status" value="1"/>
</dbReference>
<sequence>MSVKLYYSMPYETKWSTQIEEVIETENKFFVILKETAFYPEGGGQPADTGTIDGIDVLDVQIKNEQIYHLVERKPVNTHVECELNWNRRFDHMQQHTAQHLLSAVLEEQYNIPTVSFHLGKDYTTIDVDTPELNTEQIDKIEHICNTYIMKNLEIKTYFTTHEDVNKFPLRKLPKVTGAIRIVEIARIDFSACAGTHVQRTGELSNFKIVKTEKHRGQTRVFFLSGWRAIDDYQTSHSILDDLSNHFKTNKQQLQDRISKLELEKKAVNRELETLKAENNAFHAEQILAEHNEKVISLKFEEKTMKDLSTLAKYILQKSSLVILFSSEIDKKLLLQHNGEFPFHCGKLLRETIQEFEGKGGGNEILAQATFPSVQQLQACLKKLNVTLLNTL</sequence>
<dbReference type="PANTHER" id="PTHR43462:SF1">
    <property type="entry name" value="ALANYL-TRNA EDITING PROTEIN AARSD1"/>
    <property type="match status" value="1"/>
</dbReference>
<dbReference type="RefSeq" id="WP_048717118.1">
    <property type="nucleotide sequence ID" value="NZ_JBBMFN010000012.1"/>
</dbReference>
<evidence type="ECO:0000259" key="6">
    <source>
        <dbReference type="PROSITE" id="PS50860"/>
    </source>
</evidence>
<comment type="subcellular location">
    <subcellularLocation>
        <location evidence="2">Cytoplasm</location>
    </subcellularLocation>
</comment>
<proteinExistence type="predicted"/>
<dbReference type="InterPro" id="IPR018163">
    <property type="entry name" value="Thr/Ala-tRNA-synth_IIc_edit"/>
</dbReference>
<dbReference type="Gene3D" id="2.40.30.130">
    <property type="match status" value="1"/>
</dbReference>
<evidence type="ECO:0000256" key="3">
    <source>
        <dbReference type="ARBA" id="ARBA00022723"/>
    </source>
</evidence>
<dbReference type="Gene3D" id="3.10.310.40">
    <property type="match status" value="1"/>
</dbReference>
<evidence type="ECO:0000256" key="1">
    <source>
        <dbReference type="ARBA" id="ARBA00001947"/>
    </source>
</evidence>
<name>A0ABV1EWJ5_9BACI</name>
<dbReference type="SUPFAM" id="SSF50447">
    <property type="entry name" value="Translation proteins"/>
    <property type="match status" value="1"/>
</dbReference>
<keyword evidence="5" id="KW-0175">Coiled coil</keyword>
<dbReference type="InterPro" id="IPR051335">
    <property type="entry name" value="Alanyl-tRNA_Editing_Enzymes"/>
</dbReference>
<dbReference type="Proteomes" id="UP001465426">
    <property type="component" value="Unassembled WGS sequence"/>
</dbReference>
<keyword evidence="3" id="KW-0479">Metal-binding</keyword>
<evidence type="ECO:0000313" key="7">
    <source>
        <dbReference type="EMBL" id="MEQ2465451.1"/>
    </source>
</evidence>
<dbReference type="EMBL" id="JBBMFN010000012">
    <property type="protein sequence ID" value="MEQ2465451.1"/>
    <property type="molecule type" value="Genomic_DNA"/>
</dbReference>